<accession>A0A1Y1Z378</accession>
<keyword evidence="3" id="KW-1185">Reference proteome</keyword>
<protein>
    <submittedName>
        <fullName evidence="2">Uncharacterized protein</fullName>
    </submittedName>
</protein>
<evidence type="ECO:0000313" key="2">
    <source>
        <dbReference type="EMBL" id="ORY04659.1"/>
    </source>
</evidence>
<evidence type="ECO:0000256" key="1">
    <source>
        <dbReference type="SAM" id="MobiDB-lite"/>
    </source>
</evidence>
<evidence type="ECO:0000313" key="3">
    <source>
        <dbReference type="Proteomes" id="UP000193144"/>
    </source>
</evidence>
<comment type="caution">
    <text evidence="2">The sequence shown here is derived from an EMBL/GenBank/DDBJ whole genome shotgun (WGS) entry which is preliminary data.</text>
</comment>
<feature type="compositionally biased region" description="Basic and acidic residues" evidence="1">
    <location>
        <begin position="84"/>
        <end position="108"/>
    </location>
</feature>
<sequence length="179" mass="19357">MNTEGGLPRQWNDLNDPEIFYCCYTADTVRIPAGTGPGNNVSLQNVRQHPSSYCNITLNEDEGIAVIQRITTKNLTALNKLKVQEKKGREKAEEQAAKRCTRKPREATSSRASATTAKARREAKTAQRVYSSYDDESVATAPAITAAPSRGRARDAPGSRAQSGPGVAHSVVKSKPKAT</sequence>
<dbReference type="Proteomes" id="UP000193144">
    <property type="component" value="Unassembled WGS sequence"/>
</dbReference>
<organism evidence="2 3">
    <name type="scientific">Clohesyomyces aquaticus</name>
    <dbReference type="NCBI Taxonomy" id="1231657"/>
    <lineage>
        <taxon>Eukaryota</taxon>
        <taxon>Fungi</taxon>
        <taxon>Dikarya</taxon>
        <taxon>Ascomycota</taxon>
        <taxon>Pezizomycotina</taxon>
        <taxon>Dothideomycetes</taxon>
        <taxon>Pleosporomycetidae</taxon>
        <taxon>Pleosporales</taxon>
        <taxon>Lindgomycetaceae</taxon>
        <taxon>Clohesyomyces</taxon>
    </lineage>
</organism>
<name>A0A1Y1Z378_9PLEO</name>
<dbReference type="AlphaFoldDB" id="A0A1Y1Z378"/>
<proteinExistence type="predicted"/>
<reference evidence="2 3" key="1">
    <citation type="submission" date="2016-07" db="EMBL/GenBank/DDBJ databases">
        <title>Pervasive Adenine N6-methylation of Active Genes in Fungi.</title>
        <authorList>
            <consortium name="DOE Joint Genome Institute"/>
            <person name="Mondo S.J."/>
            <person name="Dannebaum R.O."/>
            <person name="Kuo R.C."/>
            <person name="Labutti K."/>
            <person name="Haridas S."/>
            <person name="Kuo A."/>
            <person name="Salamov A."/>
            <person name="Ahrendt S.R."/>
            <person name="Lipzen A."/>
            <person name="Sullivan W."/>
            <person name="Andreopoulos W.B."/>
            <person name="Clum A."/>
            <person name="Lindquist E."/>
            <person name="Daum C."/>
            <person name="Ramamoorthy G.K."/>
            <person name="Gryganskyi A."/>
            <person name="Culley D."/>
            <person name="Magnuson J.K."/>
            <person name="James T.Y."/>
            <person name="O'Malley M.A."/>
            <person name="Stajich J.E."/>
            <person name="Spatafora J.W."/>
            <person name="Visel A."/>
            <person name="Grigoriev I.V."/>
        </authorList>
    </citation>
    <scope>NUCLEOTIDE SEQUENCE [LARGE SCALE GENOMIC DNA]</scope>
    <source>
        <strain evidence="2 3">CBS 115471</strain>
    </source>
</reference>
<dbReference type="EMBL" id="MCFA01000133">
    <property type="protein sequence ID" value="ORY04659.1"/>
    <property type="molecule type" value="Genomic_DNA"/>
</dbReference>
<gene>
    <name evidence="2" type="ORF">BCR34DRAFT_572500</name>
</gene>
<feature type="region of interest" description="Disordered" evidence="1">
    <location>
        <begin position="84"/>
        <end position="179"/>
    </location>
</feature>